<proteinExistence type="predicted"/>
<evidence type="ECO:0000313" key="1">
    <source>
        <dbReference type="EMBL" id="MBE9021578.1"/>
    </source>
</evidence>
<protein>
    <submittedName>
        <fullName evidence="1">Poly-gamma-glutamate hydrolase family protein</fullName>
    </submittedName>
</protein>
<reference evidence="1" key="1">
    <citation type="submission" date="2020-10" db="EMBL/GenBank/DDBJ databases">
        <authorList>
            <person name="Castelo-Branco R."/>
            <person name="Eusebio N."/>
            <person name="Adriana R."/>
            <person name="Vieira A."/>
            <person name="Brugerolle De Fraissinette N."/>
            <person name="Rezende De Castro R."/>
            <person name="Schneider M.P."/>
            <person name="Vasconcelos V."/>
            <person name="Leao P.N."/>
        </authorList>
    </citation>
    <scope>NUCLEOTIDE SEQUENCE</scope>
    <source>
        <strain evidence="1">LEGE 12446</strain>
    </source>
</reference>
<dbReference type="InterPro" id="IPR008585">
    <property type="entry name" value="Gamma_PGA_hydro"/>
</dbReference>
<dbReference type="Pfam" id="PF05908">
    <property type="entry name" value="Gamma_PGA_hydro"/>
    <property type="match status" value="1"/>
</dbReference>
<dbReference type="GO" id="GO:0016787">
    <property type="term" value="F:hydrolase activity"/>
    <property type="evidence" value="ECO:0007669"/>
    <property type="project" value="UniProtKB-KW"/>
</dbReference>
<organism evidence="1 2">
    <name type="scientific">Desmonostoc muscorum LEGE 12446</name>
    <dbReference type="NCBI Taxonomy" id="1828758"/>
    <lineage>
        <taxon>Bacteria</taxon>
        <taxon>Bacillati</taxon>
        <taxon>Cyanobacteriota</taxon>
        <taxon>Cyanophyceae</taxon>
        <taxon>Nostocales</taxon>
        <taxon>Nostocaceae</taxon>
        <taxon>Desmonostoc</taxon>
    </lineage>
</organism>
<dbReference type="InterPro" id="IPR038128">
    <property type="entry name" value="Gamma_PGA_hydro_sf"/>
</dbReference>
<keyword evidence="1" id="KW-0378">Hydrolase</keyword>
<accession>A0A8J6ZRE7</accession>
<gene>
    <name evidence="1" type="ORF">IQ276_03605</name>
</gene>
<dbReference type="RefSeq" id="WP_193913727.1">
    <property type="nucleotide sequence ID" value="NZ_JADEXS020000001.1"/>
</dbReference>
<name>A0A8J6ZRE7_DESMC</name>
<dbReference type="Gene3D" id="3.40.630.100">
    <property type="entry name" value="Poly-gamma-glutamate hydrolase, zinc-binding motif"/>
    <property type="match status" value="1"/>
</dbReference>
<sequence>MTTYNAEIQSTNTGTQEHCSADPDQLLTIGRAINQQIRVKFDDTKYAIYTVRNTPQETPDNIVRVTQEGGSRLGQSNFPFNVTIDSQVVNTTYNDDDAQESKEFVERLTDNGTHKKLIAIAPHGGLIEIKTDKQAERVASQLASKGVSCWLCKGWGDSTIGAYDRWHITSTDINEESFPLLKTIINRGFTHAVAFHGFTKNNILIGGRASDPLKQQIKTAIEKAIVGSGISVDIASAKSGYGGDTPQNIVNRLSNGNGIQIEQCSEARKQYWEKIADAVASVYESLI</sequence>
<dbReference type="AlphaFoldDB" id="A0A8J6ZRE7"/>
<dbReference type="Proteomes" id="UP000622533">
    <property type="component" value="Unassembled WGS sequence"/>
</dbReference>
<keyword evidence="2" id="KW-1185">Reference proteome</keyword>
<evidence type="ECO:0000313" key="2">
    <source>
        <dbReference type="Proteomes" id="UP000622533"/>
    </source>
</evidence>
<comment type="caution">
    <text evidence="1">The sequence shown here is derived from an EMBL/GenBank/DDBJ whole genome shotgun (WGS) entry which is preliminary data.</text>
</comment>
<dbReference type="EMBL" id="JADEXS010000028">
    <property type="protein sequence ID" value="MBE9021578.1"/>
    <property type="molecule type" value="Genomic_DNA"/>
</dbReference>